<dbReference type="PROSITE" id="PS51000">
    <property type="entry name" value="HTH_DEOR_2"/>
    <property type="match status" value="1"/>
</dbReference>
<protein>
    <submittedName>
        <fullName evidence="4">WYL domain-containing protein</fullName>
    </submittedName>
</protein>
<dbReference type="SUPFAM" id="SSF46785">
    <property type="entry name" value="Winged helix' DNA-binding domain"/>
    <property type="match status" value="1"/>
</dbReference>
<evidence type="ECO:0000313" key="4">
    <source>
        <dbReference type="EMBL" id="SHG35834.1"/>
    </source>
</evidence>
<dbReference type="RefSeq" id="WP_072790192.1">
    <property type="nucleotide sequence ID" value="NZ_FQWM01000001.1"/>
</dbReference>
<dbReference type="InterPro" id="IPR051534">
    <property type="entry name" value="CBASS_pafABC_assoc_protein"/>
</dbReference>
<keyword evidence="5" id="KW-1185">Reference proteome</keyword>
<accession>A0A1M5J5H7</accession>
<dbReference type="InterPro" id="IPR036390">
    <property type="entry name" value="WH_DNA-bd_sf"/>
</dbReference>
<dbReference type="GO" id="GO:0003700">
    <property type="term" value="F:DNA-binding transcription factor activity"/>
    <property type="evidence" value="ECO:0007669"/>
    <property type="project" value="InterPro"/>
</dbReference>
<evidence type="ECO:0000259" key="3">
    <source>
        <dbReference type="PROSITE" id="PS51000"/>
    </source>
</evidence>
<dbReference type="InterPro" id="IPR036388">
    <property type="entry name" value="WH-like_DNA-bd_sf"/>
</dbReference>
<dbReference type="Gene3D" id="1.10.10.10">
    <property type="entry name" value="Winged helix-like DNA-binding domain superfamily/Winged helix DNA-binding domain"/>
    <property type="match status" value="1"/>
</dbReference>
<dbReference type="InterPro" id="IPR013196">
    <property type="entry name" value="HTH_11"/>
</dbReference>
<sequence>MGKSESRRTRLQAIMHRLSGGETLRAEDLASEFGVSQRSIYRDMDTLKANGMPIVATQGQGYRAAAVITLPPLHLSEQELEALHLGLLAVAASADETLQVAAQSVSEKLDAALPTDALMSDQALSPYPFQQSSAALRHLATVRSAIKSRQRLRVALMSGTRQDIRPLKLDFWGRAWIVSGYGEQAQGFVSLPVDALESATVLPGLFVAEDGKDLHAMHNAPITSLR</sequence>
<keyword evidence="2" id="KW-0804">Transcription</keyword>
<dbReference type="InterPro" id="IPR001034">
    <property type="entry name" value="DeoR_HTH"/>
</dbReference>
<reference evidence="5" key="1">
    <citation type="submission" date="2016-11" db="EMBL/GenBank/DDBJ databases">
        <authorList>
            <person name="Varghese N."/>
            <person name="Submissions S."/>
        </authorList>
    </citation>
    <scope>NUCLEOTIDE SEQUENCE [LARGE SCALE GENOMIC DNA]</scope>
    <source>
        <strain evidence="5">DSM 28223</strain>
    </source>
</reference>
<name>A0A1M5J5H7_9RHOB</name>
<dbReference type="Pfam" id="PF08279">
    <property type="entry name" value="HTH_11"/>
    <property type="match status" value="1"/>
</dbReference>
<dbReference type="Pfam" id="PF13280">
    <property type="entry name" value="WYL"/>
    <property type="match status" value="1"/>
</dbReference>
<dbReference type="OrthoDB" id="9807255at2"/>
<dbReference type="PANTHER" id="PTHR34580:SF1">
    <property type="entry name" value="PROTEIN PAFC"/>
    <property type="match status" value="1"/>
</dbReference>
<evidence type="ECO:0000256" key="2">
    <source>
        <dbReference type="ARBA" id="ARBA00023163"/>
    </source>
</evidence>
<dbReference type="AlphaFoldDB" id="A0A1M5J5H7"/>
<dbReference type="STRING" id="870908.SAMN04488044_0554"/>
<feature type="domain" description="HTH deoR-type" evidence="3">
    <location>
        <begin position="7"/>
        <end position="62"/>
    </location>
</feature>
<dbReference type="EMBL" id="FQWM01000001">
    <property type="protein sequence ID" value="SHG35834.1"/>
    <property type="molecule type" value="Genomic_DNA"/>
</dbReference>
<dbReference type="Proteomes" id="UP000184211">
    <property type="component" value="Unassembled WGS sequence"/>
</dbReference>
<evidence type="ECO:0000256" key="1">
    <source>
        <dbReference type="ARBA" id="ARBA00023015"/>
    </source>
</evidence>
<dbReference type="InterPro" id="IPR026881">
    <property type="entry name" value="WYL_dom"/>
</dbReference>
<gene>
    <name evidence="4" type="ORF">SAMN04488044_0554</name>
</gene>
<dbReference type="PROSITE" id="PS52050">
    <property type="entry name" value="WYL"/>
    <property type="match status" value="1"/>
</dbReference>
<proteinExistence type="predicted"/>
<organism evidence="4 5">
    <name type="scientific">Cognatishimia maritima</name>
    <dbReference type="NCBI Taxonomy" id="870908"/>
    <lineage>
        <taxon>Bacteria</taxon>
        <taxon>Pseudomonadati</taxon>
        <taxon>Pseudomonadota</taxon>
        <taxon>Alphaproteobacteria</taxon>
        <taxon>Rhodobacterales</taxon>
        <taxon>Paracoccaceae</taxon>
        <taxon>Cognatishimia</taxon>
    </lineage>
</organism>
<keyword evidence="1" id="KW-0805">Transcription regulation</keyword>
<dbReference type="PANTHER" id="PTHR34580">
    <property type="match status" value="1"/>
</dbReference>
<evidence type="ECO:0000313" key="5">
    <source>
        <dbReference type="Proteomes" id="UP000184211"/>
    </source>
</evidence>